<dbReference type="EMBL" id="REGN01014178">
    <property type="protein sequence ID" value="RMZ92950.1"/>
    <property type="molecule type" value="Genomic_DNA"/>
</dbReference>
<keyword evidence="2" id="KW-1185">Reference proteome</keyword>
<reference evidence="1 2" key="1">
    <citation type="journal article" date="2018" name="Sci. Rep.">
        <title>Genomic signatures of local adaptation to the degree of environmental predictability in rotifers.</title>
        <authorList>
            <person name="Franch-Gras L."/>
            <person name="Hahn C."/>
            <person name="Garcia-Roger E.M."/>
            <person name="Carmona M.J."/>
            <person name="Serra M."/>
            <person name="Gomez A."/>
        </authorList>
    </citation>
    <scope>NUCLEOTIDE SEQUENCE [LARGE SCALE GENOMIC DNA]</scope>
    <source>
        <strain evidence="1">HYR1</strain>
    </source>
</reference>
<accession>A0A3M7P2A4</accession>
<protein>
    <submittedName>
        <fullName evidence="1">Uncharacterized protein</fullName>
    </submittedName>
</protein>
<dbReference type="AlphaFoldDB" id="A0A3M7P2A4"/>
<dbReference type="Proteomes" id="UP000276133">
    <property type="component" value="Unassembled WGS sequence"/>
</dbReference>
<name>A0A3M7P2A4_BRAPC</name>
<sequence length="347" mass="39165">ELAIDYVESACDKQIRQKSINQNSLSSSNPAISNINLLVNSPANCTDSVNKNDSFTSVEKNDSKKLEDLKQICSVKEKIMLFTQNSDSKSKIDKTKIYEPKLSKSILATSTPSINESIYVKSNVSISIPKNLNTSNTNSKQNLNDSKKFLSTSTLNKNFVSQPNISLIEKRPELVESIIIKDESIASIQKDQEDSLPKFKSIKDKIAYFSSKSCKPDTENHSPIVKKLNDSSKVSPHQKLPNKIEIIESNEMPSFDPVSEDYDSLKNAYRLNSIAHSTMVKNSLGKSCMNLKTCQKEFMREVKQRYSSTSLLNTYNSSKLELKNFIYSNENKISDLIENIEQKMKKN</sequence>
<gene>
    <name evidence="1" type="ORF">BpHYR1_024287</name>
</gene>
<feature type="non-terminal residue" evidence="1">
    <location>
        <position position="1"/>
    </location>
</feature>
<organism evidence="1 2">
    <name type="scientific">Brachionus plicatilis</name>
    <name type="common">Marine rotifer</name>
    <name type="synonym">Brachionus muelleri</name>
    <dbReference type="NCBI Taxonomy" id="10195"/>
    <lineage>
        <taxon>Eukaryota</taxon>
        <taxon>Metazoa</taxon>
        <taxon>Spiralia</taxon>
        <taxon>Gnathifera</taxon>
        <taxon>Rotifera</taxon>
        <taxon>Eurotatoria</taxon>
        <taxon>Monogononta</taxon>
        <taxon>Pseudotrocha</taxon>
        <taxon>Ploima</taxon>
        <taxon>Brachionidae</taxon>
        <taxon>Brachionus</taxon>
    </lineage>
</organism>
<evidence type="ECO:0000313" key="2">
    <source>
        <dbReference type="Proteomes" id="UP000276133"/>
    </source>
</evidence>
<proteinExistence type="predicted"/>
<comment type="caution">
    <text evidence="1">The sequence shown here is derived from an EMBL/GenBank/DDBJ whole genome shotgun (WGS) entry which is preliminary data.</text>
</comment>
<evidence type="ECO:0000313" key="1">
    <source>
        <dbReference type="EMBL" id="RMZ92950.1"/>
    </source>
</evidence>